<keyword evidence="2 7" id="KW-0812">Transmembrane</keyword>
<dbReference type="Pfam" id="PF20684">
    <property type="entry name" value="Fung_rhodopsin"/>
    <property type="match status" value="1"/>
</dbReference>
<reference evidence="11" key="1">
    <citation type="submission" date="2018-05" db="EMBL/GenBank/DDBJ databases">
        <title>Draft genome sequence of Stemphylium lycopersici strain CIDEFI 213.</title>
        <authorList>
            <person name="Medina R."/>
            <person name="Franco M.E.E."/>
            <person name="Lucentini C.G."/>
            <person name="Saparrat M.C.N."/>
            <person name="Balatti P.A."/>
        </authorList>
    </citation>
    <scope>NUCLEOTIDE SEQUENCE [LARGE SCALE GENOMIC DNA]</scope>
    <source>
        <strain evidence="11">CIDEFI 213</strain>
    </source>
</reference>
<protein>
    <submittedName>
        <fullName evidence="10">Cfem domain-containing protein</fullName>
    </submittedName>
</protein>
<keyword evidence="4 7" id="KW-0472">Membrane</keyword>
<feature type="region of interest" description="Disordered" evidence="6">
    <location>
        <begin position="401"/>
        <end position="422"/>
    </location>
</feature>
<feature type="domain" description="Rhodopsin" evidence="9">
    <location>
        <begin position="86"/>
        <end position="326"/>
    </location>
</feature>
<evidence type="ECO:0000256" key="1">
    <source>
        <dbReference type="ARBA" id="ARBA00004141"/>
    </source>
</evidence>
<feature type="transmembrane region" description="Helical" evidence="7">
    <location>
        <begin position="264"/>
        <end position="289"/>
    </location>
</feature>
<name>A0A364NEW6_STELY</name>
<gene>
    <name evidence="10" type="ORF">DDE83_000772</name>
</gene>
<dbReference type="InterPro" id="IPR052337">
    <property type="entry name" value="SAT4-like"/>
</dbReference>
<evidence type="ECO:0000256" key="6">
    <source>
        <dbReference type="SAM" id="MobiDB-lite"/>
    </source>
</evidence>
<proteinExistence type="inferred from homology"/>
<evidence type="ECO:0000313" key="10">
    <source>
        <dbReference type="EMBL" id="RAR15757.1"/>
    </source>
</evidence>
<evidence type="ECO:0000256" key="2">
    <source>
        <dbReference type="ARBA" id="ARBA00022692"/>
    </source>
</evidence>
<evidence type="ECO:0000256" key="4">
    <source>
        <dbReference type="ARBA" id="ARBA00023136"/>
    </source>
</evidence>
<feature type="transmembrane region" description="Helical" evidence="7">
    <location>
        <begin position="309"/>
        <end position="329"/>
    </location>
</feature>
<evidence type="ECO:0000256" key="8">
    <source>
        <dbReference type="SAM" id="SignalP"/>
    </source>
</evidence>
<organism evidence="10 11">
    <name type="scientific">Stemphylium lycopersici</name>
    <name type="common">Tomato gray leaf spot disease fungus</name>
    <name type="synonym">Thyrospora lycopersici</name>
    <dbReference type="NCBI Taxonomy" id="183478"/>
    <lineage>
        <taxon>Eukaryota</taxon>
        <taxon>Fungi</taxon>
        <taxon>Dikarya</taxon>
        <taxon>Ascomycota</taxon>
        <taxon>Pezizomycotina</taxon>
        <taxon>Dothideomycetes</taxon>
        <taxon>Pleosporomycetidae</taxon>
        <taxon>Pleosporales</taxon>
        <taxon>Pleosporineae</taxon>
        <taxon>Pleosporaceae</taxon>
        <taxon>Stemphylium</taxon>
    </lineage>
</organism>
<feature type="transmembrane region" description="Helical" evidence="7">
    <location>
        <begin position="233"/>
        <end position="252"/>
    </location>
</feature>
<dbReference type="GO" id="GO:0016020">
    <property type="term" value="C:membrane"/>
    <property type="evidence" value="ECO:0007669"/>
    <property type="project" value="UniProtKB-SubCell"/>
</dbReference>
<keyword evidence="11" id="KW-1185">Reference proteome</keyword>
<keyword evidence="3 7" id="KW-1133">Transmembrane helix</keyword>
<feature type="transmembrane region" description="Helical" evidence="7">
    <location>
        <begin position="146"/>
        <end position="169"/>
    </location>
</feature>
<evidence type="ECO:0000313" key="11">
    <source>
        <dbReference type="Proteomes" id="UP000249619"/>
    </source>
</evidence>
<feature type="compositionally biased region" description="Polar residues" evidence="6">
    <location>
        <begin position="412"/>
        <end position="422"/>
    </location>
</feature>
<dbReference type="PANTHER" id="PTHR33048:SF143">
    <property type="entry name" value="EXTRACELLULAR MEMBRANE PROTEIN CFEM DOMAIN-CONTAINING PROTEIN-RELATED"/>
    <property type="match status" value="1"/>
</dbReference>
<dbReference type="STRING" id="183478.A0A364NEW6"/>
<feature type="signal peptide" evidence="8">
    <location>
        <begin position="1"/>
        <end position="19"/>
    </location>
</feature>
<dbReference type="EMBL" id="QGDH01000008">
    <property type="protein sequence ID" value="RAR15757.1"/>
    <property type="molecule type" value="Genomic_DNA"/>
</dbReference>
<keyword evidence="8" id="KW-0732">Signal</keyword>
<evidence type="ECO:0000256" key="7">
    <source>
        <dbReference type="SAM" id="Phobius"/>
    </source>
</evidence>
<sequence length="422" mass="46490">MRLLQLLLPLLAWVQLVVAQDSALLSAVEQLPQCAQVCLFTAVTQSSSTKNATSTVCHAPIRYSGESIRISNIVLSVITAVCALTRIIYKAVFSIGELGYDDYSVLAALITGVPSIIIIDRGIVPNGLGRDVWTVSFDRITDFVKYLYALEILYFLQVALLKLTLLFFFLRIFPKPVIKRLLWATIAFNCLNGVAFVFAAIFQCQPISFYWTKWDKEGHGQCVNINGLAWSNAIISIVLDIWMLALPLYEVFHLQLSWRKKLSVAVMFCVGTFVTIISILRLSSLVNFAASANPTWDQTDVINWSNIEINIGIICSCLPALRVILVRMFPKMLGTTKATDRPYYAYGSQSHGMNKGGSGMASGLGKSAASSHGGAPPAITYTKTWEVRHTNSDEQSLVGMEMDQFGSKNPKDQSSSTSISSL</sequence>
<comment type="caution">
    <text evidence="10">The sequence shown here is derived from an EMBL/GenBank/DDBJ whole genome shotgun (WGS) entry which is preliminary data.</text>
</comment>
<dbReference type="AlphaFoldDB" id="A0A364NEW6"/>
<accession>A0A364NEW6</accession>
<dbReference type="OrthoDB" id="2496787at2759"/>
<comment type="similarity">
    <text evidence="5">Belongs to the SAT4 family.</text>
</comment>
<dbReference type="PANTHER" id="PTHR33048">
    <property type="entry name" value="PTH11-LIKE INTEGRAL MEMBRANE PROTEIN (AFU_ORTHOLOGUE AFUA_5G11245)"/>
    <property type="match status" value="1"/>
</dbReference>
<feature type="chain" id="PRO_5016686312" evidence="8">
    <location>
        <begin position="20"/>
        <end position="422"/>
    </location>
</feature>
<feature type="transmembrane region" description="Helical" evidence="7">
    <location>
        <begin position="181"/>
        <end position="202"/>
    </location>
</feature>
<evidence type="ECO:0000259" key="9">
    <source>
        <dbReference type="Pfam" id="PF20684"/>
    </source>
</evidence>
<dbReference type="Proteomes" id="UP000249619">
    <property type="component" value="Unassembled WGS sequence"/>
</dbReference>
<evidence type="ECO:0000256" key="5">
    <source>
        <dbReference type="ARBA" id="ARBA00038359"/>
    </source>
</evidence>
<comment type="subcellular location">
    <subcellularLocation>
        <location evidence="1">Membrane</location>
        <topology evidence="1">Multi-pass membrane protein</topology>
    </subcellularLocation>
</comment>
<evidence type="ECO:0000256" key="3">
    <source>
        <dbReference type="ARBA" id="ARBA00022989"/>
    </source>
</evidence>
<dbReference type="InterPro" id="IPR049326">
    <property type="entry name" value="Rhodopsin_dom_fungi"/>
</dbReference>